<evidence type="ECO:0000256" key="10">
    <source>
        <dbReference type="SAM" id="MobiDB-lite"/>
    </source>
</evidence>
<keyword evidence="4 11" id="KW-0732">Signal</keyword>
<evidence type="ECO:0000256" key="4">
    <source>
        <dbReference type="ARBA" id="ARBA00022729"/>
    </source>
</evidence>
<dbReference type="SUPFAM" id="SSF48113">
    <property type="entry name" value="Heme-dependent peroxidases"/>
    <property type="match status" value="1"/>
</dbReference>
<dbReference type="FunFam" id="1.10.640.10:FF:000001">
    <property type="entry name" value="Peroxidasin homolog"/>
    <property type="match status" value="1"/>
</dbReference>
<evidence type="ECO:0000256" key="11">
    <source>
        <dbReference type="SAM" id="SignalP"/>
    </source>
</evidence>
<feature type="region of interest" description="Disordered" evidence="10">
    <location>
        <begin position="724"/>
        <end position="811"/>
    </location>
</feature>
<dbReference type="InterPro" id="IPR019791">
    <property type="entry name" value="Haem_peroxidase_animal"/>
</dbReference>
<feature type="binding site" description="axial binding residue" evidence="9">
    <location>
        <position position="489"/>
    </location>
    <ligand>
        <name>heme b</name>
        <dbReference type="ChEBI" id="CHEBI:60344"/>
    </ligand>
    <ligandPart>
        <name>Fe</name>
        <dbReference type="ChEBI" id="CHEBI:18248"/>
    </ligandPart>
</feature>
<dbReference type="GO" id="GO:0005615">
    <property type="term" value="C:extracellular space"/>
    <property type="evidence" value="ECO:0007669"/>
    <property type="project" value="TreeGrafter"/>
</dbReference>
<evidence type="ECO:0000256" key="1">
    <source>
        <dbReference type="ARBA" id="ARBA00001970"/>
    </source>
</evidence>
<feature type="compositionally biased region" description="Pro residues" evidence="10">
    <location>
        <begin position="771"/>
        <end position="803"/>
    </location>
</feature>
<evidence type="ECO:0000313" key="13">
    <source>
        <dbReference type="Proteomes" id="UP001230051"/>
    </source>
</evidence>
<dbReference type="AlphaFoldDB" id="A0AAD8CM73"/>
<gene>
    <name evidence="12" type="primary">MPO</name>
    <name evidence="12" type="ORF">AOXY_G28962</name>
</gene>
<keyword evidence="7" id="KW-1015">Disulfide bond</keyword>
<keyword evidence="3 9" id="KW-0479">Metal-binding</keyword>
<evidence type="ECO:0000256" key="6">
    <source>
        <dbReference type="ARBA" id="ARBA00023004"/>
    </source>
</evidence>
<evidence type="ECO:0000313" key="12">
    <source>
        <dbReference type="EMBL" id="KAK1154167.1"/>
    </source>
</evidence>
<reference evidence="12" key="1">
    <citation type="submission" date="2022-02" db="EMBL/GenBank/DDBJ databases">
        <title>Atlantic sturgeon de novo genome assembly.</title>
        <authorList>
            <person name="Stock M."/>
            <person name="Klopp C."/>
            <person name="Guiguen Y."/>
            <person name="Cabau C."/>
            <person name="Parinello H."/>
            <person name="Santidrian Yebra-Pimentel E."/>
            <person name="Kuhl H."/>
            <person name="Dirks R.P."/>
            <person name="Guessner J."/>
            <person name="Wuertz S."/>
            <person name="Du K."/>
            <person name="Schartl M."/>
        </authorList>
    </citation>
    <scope>NUCLEOTIDE SEQUENCE</scope>
    <source>
        <strain evidence="12">STURGEONOMICS-FGT-2020</strain>
        <tissue evidence="12">Whole blood</tissue>
    </source>
</reference>
<evidence type="ECO:0000256" key="5">
    <source>
        <dbReference type="ARBA" id="ARBA00023002"/>
    </source>
</evidence>
<feature type="signal peptide" evidence="11">
    <location>
        <begin position="1"/>
        <end position="21"/>
    </location>
</feature>
<dbReference type="InterPro" id="IPR010255">
    <property type="entry name" value="Haem_peroxidase_sf"/>
</dbReference>
<evidence type="ECO:0000256" key="3">
    <source>
        <dbReference type="ARBA" id="ARBA00022723"/>
    </source>
</evidence>
<evidence type="ECO:0000256" key="7">
    <source>
        <dbReference type="ARBA" id="ARBA00023157"/>
    </source>
</evidence>
<feature type="compositionally biased region" description="Basic and acidic residues" evidence="10">
    <location>
        <begin position="755"/>
        <end position="765"/>
    </location>
</feature>
<accession>A0AAD8CM73</accession>
<feature type="compositionally biased region" description="Polar residues" evidence="10">
    <location>
        <begin position="727"/>
        <end position="749"/>
    </location>
</feature>
<protein>
    <submittedName>
        <fullName evidence="12">Myeloperoxidase-like</fullName>
    </submittedName>
</protein>
<keyword evidence="6 9" id="KW-0408">Iron</keyword>
<dbReference type="InterPro" id="IPR037120">
    <property type="entry name" value="Haem_peroxidase_sf_animal"/>
</dbReference>
<dbReference type="GO" id="GO:0020037">
    <property type="term" value="F:heme binding"/>
    <property type="evidence" value="ECO:0007669"/>
    <property type="project" value="InterPro"/>
</dbReference>
<dbReference type="GO" id="GO:0046872">
    <property type="term" value="F:metal ion binding"/>
    <property type="evidence" value="ECO:0007669"/>
    <property type="project" value="UniProtKB-KW"/>
</dbReference>
<dbReference type="EMBL" id="JAGXEW010000037">
    <property type="protein sequence ID" value="KAK1154167.1"/>
    <property type="molecule type" value="Genomic_DNA"/>
</dbReference>
<dbReference type="PANTHER" id="PTHR11475">
    <property type="entry name" value="OXIDASE/PEROXIDASE"/>
    <property type="match status" value="1"/>
</dbReference>
<dbReference type="GO" id="GO:0006979">
    <property type="term" value="P:response to oxidative stress"/>
    <property type="evidence" value="ECO:0007669"/>
    <property type="project" value="InterPro"/>
</dbReference>
<evidence type="ECO:0000256" key="8">
    <source>
        <dbReference type="ARBA" id="ARBA00061342"/>
    </source>
</evidence>
<dbReference type="GO" id="GO:0004601">
    <property type="term" value="F:peroxidase activity"/>
    <property type="evidence" value="ECO:0007669"/>
    <property type="project" value="InterPro"/>
</dbReference>
<feature type="chain" id="PRO_5042212696" evidence="11">
    <location>
        <begin position="22"/>
        <end position="811"/>
    </location>
</feature>
<sequence length="811" mass="90200">MKTLALVLAAVLFVTLENVVGVSDETLGRPFISSALAEAKSRVDQAYKYTRDLSKTKYKKRSLSPSDLLSFFKQPAADTRSAVRAAEYMENTLSLITQRVHKIHRRSLNATDILTPEDLSVIARLTGCEARITVPSCNTNALVDKYRTITSVCNNKRNPRLGASNTPLSRWLPSQYEDGVHLPKGWDPNRLYSGFHLPLARAVSNHILHTANDNLTQDNDFAYMLVLFGQWADHDLDITPTSPSVRSFNKGIHCDESCDQASPCFPIKIPPNDTRIHDTDSCIPFFRSAPACGTGTTGYMFGNANTREQINALTSFVDASMVYGSEEPLSRKLRNLKSDLGLMAVNDEFRDDGLEFLPFNKMEMNMCATRRSATSDQSLSEVECFHAGDARANENIGLTAIHTLFVREHNRLARRLKKLNPHWNGEILFQEARKIMGAYHQILIYGEYLPRIVGREAVDTYLKTYSGYDESVDPGVANVFSTAAFRFAHLTIQPFMFRLNETFQEHPEYPSVLLHKAFFTPWRLVFEGGVDPILRGLIGKPAKLNTQDKMMHEELRERLFKLTSHLALDLGSLNIQRSRDHGLPGYNDWRRFCGLSEPKTVDELAAVLNNRNLAVKLLGLYGSPDNIDIWMGGISEPFASNARVGPLFACLIATQFQKIRNGDRFWWENSGTFTESQRNSLRTVSLSRIICDNTKIQEVPENAFQYRPYSQGYTRCSQIPSFDLSPWQENTSGTTEHPEQTGGSASSAPQGPKGAKGDSEPEGMKGDIGPAGPPEPSRPPGPSGPPEPARPPGPSGPEPPGPPRSSSGSEQ</sequence>
<keyword evidence="13" id="KW-1185">Reference proteome</keyword>
<keyword evidence="5" id="KW-0560">Oxidoreductase</keyword>
<organism evidence="12 13">
    <name type="scientific">Acipenser oxyrinchus oxyrinchus</name>
    <dbReference type="NCBI Taxonomy" id="40147"/>
    <lineage>
        <taxon>Eukaryota</taxon>
        <taxon>Metazoa</taxon>
        <taxon>Chordata</taxon>
        <taxon>Craniata</taxon>
        <taxon>Vertebrata</taxon>
        <taxon>Euteleostomi</taxon>
        <taxon>Actinopterygii</taxon>
        <taxon>Chondrostei</taxon>
        <taxon>Acipenseriformes</taxon>
        <taxon>Acipenseridae</taxon>
        <taxon>Acipenser</taxon>
    </lineage>
</organism>
<dbReference type="PROSITE" id="PS50292">
    <property type="entry name" value="PEROXIDASE_3"/>
    <property type="match status" value="1"/>
</dbReference>
<comment type="cofactor">
    <cofactor evidence="1">
        <name>heme b</name>
        <dbReference type="ChEBI" id="CHEBI:60344"/>
    </cofactor>
</comment>
<comment type="caution">
    <text evidence="12">The sequence shown here is derived from an EMBL/GenBank/DDBJ whole genome shotgun (WGS) entry which is preliminary data.</text>
</comment>
<keyword evidence="2 9" id="KW-0349">Heme</keyword>
<comment type="similarity">
    <text evidence="8">Belongs to the peroxidase family. XPO subfamily.</text>
</comment>
<evidence type="ECO:0000256" key="9">
    <source>
        <dbReference type="PIRSR" id="PIRSR619791-2"/>
    </source>
</evidence>
<evidence type="ECO:0000256" key="2">
    <source>
        <dbReference type="ARBA" id="ARBA00022617"/>
    </source>
</evidence>
<dbReference type="Proteomes" id="UP001230051">
    <property type="component" value="Unassembled WGS sequence"/>
</dbReference>
<name>A0AAD8CM73_ACIOX</name>
<dbReference type="Pfam" id="PF03098">
    <property type="entry name" value="An_peroxidase"/>
    <property type="match status" value="1"/>
</dbReference>
<dbReference type="PANTHER" id="PTHR11475:SF63">
    <property type="entry name" value="EOSINOPHIL PEROXIDASE"/>
    <property type="match status" value="1"/>
</dbReference>
<proteinExistence type="inferred from homology"/>
<dbReference type="Gene3D" id="1.10.640.10">
    <property type="entry name" value="Haem peroxidase domain superfamily, animal type"/>
    <property type="match status" value="1"/>
</dbReference>
<dbReference type="PRINTS" id="PR00457">
    <property type="entry name" value="ANPEROXIDASE"/>
</dbReference>